<proteinExistence type="predicted"/>
<gene>
    <name evidence="1" type="ORF">IFM89_033792</name>
</gene>
<comment type="caution">
    <text evidence="1">The sequence shown here is derived from an EMBL/GenBank/DDBJ whole genome shotgun (WGS) entry which is preliminary data.</text>
</comment>
<evidence type="ECO:0000313" key="1">
    <source>
        <dbReference type="EMBL" id="KAF9603067.1"/>
    </source>
</evidence>
<reference evidence="1 2" key="1">
    <citation type="submission" date="2020-10" db="EMBL/GenBank/DDBJ databases">
        <title>The Coptis chinensis genome and diversification of protoberbering-type alkaloids.</title>
        <authorList>
            <person name="Wang B."/>
            <person name="Shu S."/>
            <person name="Song C."/>
            <person name="Liu Y."/>
        </authorList>
    </citation>
    <scope>NUCLEOTIDE SEQUENCE [LARGE SCALE GENOMIC DNA]</scope>
    <source>
        <strain evidence="1">HL-2020</strain>
        <tissue evidence="1">Leaf</tissue>
    </source>
</reference>
<dbReference type="EMBL" id="JADFTS010000006">
    <property type="protein sequence ID" value="KAF9603067.1"/>
    <property type="molecule type" value="Genomic_DNA"/>
</dbReference>
<dbReference type="AlphaFoldDB" id="A0A835LSC2"/>
<keyword evidence="2" id="KW-1185">Reference proteome</keyword>
<dbReference type="Proteomes" id="UP000631114">
    <property type="component" value="Unassembled WGS sequence"/>
</dbReference>
<evidence type="ECO:0000313" key="2">
    <source>
        <dbReference type="Proteomes" id="UP000631114"/>
    </source>
</evidence>
<organism evidence="1 2">
    <name type="scientific">Coptis chinensis</name>
    <dbReference type="NCBI Taxonomy" id="261450"/>
    <lineage>
        <taxon>Eukaryota</taxon>
        <taxon>Viridiplantae</taxon>
        <taxon>Streptophyta</taxon>
        <taxon>Embryophyta</taxon>
        <taxon>Tracheophyta</taxon>
        <taxon>Spermatophyta</taxon>
        <taxon>Magnoliopsida</taxon>
        <taxon>Ranunculales</taxon>
        <taxon>Ranunculaceae</taxon>
        <taxon>Coptidoideae</taxon>
        <taxon>Coptis</taxon>
    </lineage>
</organism>
<accession>A0A835LSC2</accession>
<dbReference type="OrthoDB" id="1747281at2759"/>
<sequence length="106" mass="12329">MKLDSKSISIGSRHYKWDNRGSSPLIKELWTAAVLSMLVAIWKLRNSQWFDDTKFNHVFIRKQAGKVYKPLESYQQASCTTRSKSYPSYTLWRSNASRSHLGKSNK</sequence>
<protein>
    <submittedName>
        <fullName evidence="1">Uncharacterized protein</fullName>
    </submittedName>
</protein>
<name>A0A835LSC2_9MAGN</name>